<proteinExistence type="predicted"/>
<name>A0A7C3KGH2_9CYAN</name>
<dbReference type="AlphaFoldDB" id="A0A7C3KGH2"/>
<organism evidence="1">
    <name type="scientific">Oscillatoriales cyanobacterium SpSt-418</name>
    <dbReference type="NCBI Taxonomy" id="2282169"/>
    <lineage>
        <taxon>Bacteria</taxon>
        <taxon>Bacillati</taxon>
        <taxon>Cyanobacteriota</taxon>
        <taxon>Cyanophyceae</taxon>
        <taxon>Oscillatoriophycideae</taxon>
        <taxon>Oscillatoriales</taxon>
    </lineage>
</organism>
<evidence type="ECO:0000313" key="1">
    <source>
        <dbReference type="EMBL" id="HFM99371.1"/>
    </source>
</evidence>
<gene>
    <name evidence="1" type="ORF">ENR64_16740</name>
</gene>
<protein>
    <submittedName>
        <fullName evidence="1">Uncharacterized protein</fullName>
    </submittedName>
</protein>
<reference evidence="1" key="1">
    <citation type="journal article" date="2020" name="mSystems">
        <title>Genome- and Community-Level Interaction Insights into Carbon Utilization and Element Cycling Functions of Hydrothermarchaeota in Hydrothermal Sediment.</title>
        <authorList>
            <person name="Zhou Z."/>
            <person name="Liu Y."/>
            <person name="Xu W."/>
            <person name="Pan J."/>
            <person name="Luo Z.H."/>
            <person name="Li M."/>
        </authorList>
    </citation>
    <scope>NUCLEOTIDE SEQUENCE [LARGE SCALE GENOMIC DNA]</scope>
    <source>
        <strain evidence="1">SpSt-418</strain>
    </source>
</reference>
<sequence length="59" mass="7013">MRSREKACDLCQQTAAVLYRVQYDASCVWVFVCPQCWQKVSQENAFYVYGGTWKARKRR</sequence>
<dbReference type="EMBL" id="DSRU01000240">
    <property type="protein sequence ID" value="HFM99371.1"/>
    <property type="molecule type" value="Genomic_DNA"/>
</dbReference>
<comment type="caution">
    <text evidence="1">The sequence shown here is derived from an EMBL/GenBank/DDBJ whole genome shotgun (WGS) entry which is preliminary data.</text>
</comment>
<accession>A0A7C3KGH2</accession>